<name>A0ACB9VEG2_9CETA</name>
<protein>
    <submittedName>
        <fullName evidence="1">Uncharacterized protein</fullName>
    </submittedName>
</protein>
<keyword evidence="2" id="KW-1185">Reference proteome</keyword>
<comment type="caution">
    <text evidence="1">The sequence shown here is derived from an EMBL/GenBank/DDBJ whole genome shotgun (WGS) entry which is preliminary data.</text>
</comment>
<evidence type="ECO:0000313" key="1">
    <source>
        <dbReference type="EMBL" id="KAI4588302.1"/>
    </source>
</evidence>
<proteinExistence type="predicted"/>
<evidence type="ECO:0000313" key="2">
    <source>
        <dbReference type="Proteomes" id="UP001057279"/>
    </source>
</evidence>
<reference evidence="1" key="1">
    <citation type="submission" date="2022-03" db="EMBL/GenBank/DDBJ databases">
        <title>Genomic analyses of argali, domestic sheep and their hybrids provide insights into chromosomal evolution, heterosis and genetic basis of agronomic traits.</title>
        <authorList>
            <person name="Li M."/>
        </authorList>
    </citation>
    <scope>NUCLEOTIDE SEQUENCE</scope>
    <source>
        <strain evidence="1">F1 hybrid</strain>
    </source>
</reference>
<organism evidence="1 2">
    <name type="scientific">Ovis ammon polii x Ovis aries</name>
    <dbReference type="NCBI Taxonomy" id="2918886"/>
    <lineage>
        <taxon>Eukaryota</taxon>
        <taxon>Metazoa</taxon>
        <taxon>Chordata</taxon>
        <taxon>Craniata</taxon>
        <taxon>Vertebrata</taxon>
        <taxon>Euteleostomi</taxon>
        <taxon>Mammalia</taxon>
        <taxon>Eutheria</taxon>
        <taxon>Laurasiatheria</taxon>
        <taxon>Artiodactyla</taxon>
        <taxon>Ruminantia</taxon>
        <taxon>Pecora</taxon>
        <taxon>Bovidae</taxon>
        <taxon>Caprinae</taxon>
        <taxon>Ovis</taxon>
    </lineage>
</organism>
<gene>
    <name evidence="1" type="ORF">MJG53_002710</name>
</gene>
<sequence>MMMCAGTENKLSSLSDLEQQYRALRKYYENCEVVMGNLEITSIEHNRDLSFLRIEEQVDMRHNINGELRIGSVLERVGFQIGKSIREVTGYVLVALNQFRYLPLENLRIIRGTKLYEDRYALAIFLNYRKDGNFGLQELGLKNLTGPFSLPHYCFYFDFILDSESHYTDIDIKIFNKMLEC</sequence>
<dbReference type="EMBL" id="CM043027">
    <property type="protein sequence ID" value="KAI4588302.1"/>
    <property type="molecule type" value="Genomic_DNA"/>
</dbReference>
<accession>A0ACB9VEG2</accession>
<dbReference type="Proteomes" id="UP001057279">
    <property type="component" value="Linkage Group LG02"/>
</dbReference>